<protein>
    <submittedName>
        <fullName evidence="1">Uncharacterized protein</fullName>
    </submittedName>
</protein>
<dbReference type="EMBL" id="LAQJ01000296">
    <property type="protein sequence ID" value="KKO18073.1"/>
    <property type="molecule type" value="Genomic_DNA"/>
</dbReference>
<reference evidence="1 2" key="1">
    <citation type="journal article" date="2013" name="BMC Microbiol.">
        <title>Identification of the type II cytochrome c maturation pathway in anammox bacteria by comparative genomics.</title>
        <authorList>
            <person name="Ferousi C."/>
            <person name="Speth D.R."/>
            <person name="Reimann J."/>
            <person name="Op den Camp H.J."/>
            <person name="Allen J.W."/>
            <person name="Keltjens J.T."/>
            <person name="Jetten M.S."/>
        </authorList>
    </citation>
    <scope>NUCLEOTIDE SEQUENCE [LARGE SCALE GENOMIC DNA]</scope>
    <source>
        <strain evidence="1">RU1</strain>
    </source>
</reference>
<evidence type="ECO:0000313" key="2">
    <source>
        <dbReference type="Proteomes" id="UP000034954"/>
    </source>
</evidence>
<proteinExistence type="predicted"/>
<accession>A0A0M2UPM8</accession>
<evidence type="ECO:0000313" key="1">
    <source>
        <dbReference type="EMBL" id="KKO18073.1"/>
    </source>
</evidence>
<dbReference type="Proteomes" id="UP000034954">
    <property type="component" value="Unassembled WGS sequence"/>
</dbReference>
<name>A0A0M2UPM8_9BACT</name>
<dbReference type="AlphaFoldDB" id="A0A0M2UPM8"/>
<gene>
    <name evidence="1" type="ORF">BROFUL_03244</name>
</gene>
<organism evidence="1 2">
    <name type="scientific">Candidatus Brocadia fulgida</name>
    <dbReference type="NCBI Taxonomy" id="380242"/>
    <lineage>
        <taxon>Bacteria</taxon>
        <taxon>Pseudomonadati</taxon>
        <taxon>Planctomycetota</taxon>
        <taxon>Candidatus Brocadiia</taxon>
        <taxon>Candidatus Brocadiales</taxon>
        <taxon>Candidatus Brocadiaceae</taxon>
        <taxon>Candidatus Brocadia</taxon>
    </lineage>
</organism>
<sequence>MPILWKDLWKDSFTLDETIKELPMANCWKCGQFLGEKDEWKKMTTTKGDICIPCYNKAKEIDTPRIQAEMDDFLRHKEKP</sequence>
<comment type="caution">
    <text evidence="1">The sequence shown here is derived from an EMBL/GenBank/DDBJ whole genome shotgun (WGS) entry which is preliminary data.</text>
</comment>
<keyword evidence="2" id="KW-1185">Reference proteome</keyword>